<evidence type="ECO:0000256" key="2">
    <source>
        <dbReference type="ARBA" id="ARBA00022448"/>
    </source>
</evidence>
<comment type="similarity">
    <text evidence="7">Belongs to the binding-protein-dependent transport system permease family.</text>
</comment>
<feature type="transmembrane region" description="Helical" evidence="7">
    <location>
        <begin position="153"/>
        <end position="173"/>
    </location>
</feature>
<keyword evidence="10" id="KW-1185">Reference proteome</keyword>
<feature type="transmembrane region" description="Helical" evidence="7">
    <location>
        <begin position="253"/>
        <end position="275"/>
    </location>
</feature>
<evidence type="ECO:0000256" key="6">
    <source>
        <dbReference type="ARBA" id="ARBA00023136"/>
    </source>
</evidence>
<dbReference type="PANTHER" id="PTHR30193">
    <property type="entry name" value="ABC TRANSPORTER PERMEASE PROTEIN"/>
    <property type="match status" value="1"/>
</dbReference>
<proteinExistence type="inferred from homology"/>
<dbReference type="PROSITE" id="PS50928">
    <property type="entry name" value="ABC_TM1"/>
    <property type="match status" value="1"/>
</dbReference>
<evidence type="ECO:0000256" key="7">
    <source>
        <dbReference type="RuleBase" id="RU363032"/>
    </source>
</evidence>
<evidence type="ECO:0000256" key="4">
    <source>
        <dbReference type="ARBA" id="ARBA00022692"/>
    </source>
</evidence>
<name>A0A172TPB5_9BACL</name>
<dbReference type="GO" id="GO:0055085">
    <property type="term" value="P:transmembrane transport"/>
    <property type="evidence" value="ECO:0007669"/>
    <property type="project" value="InterPro"/>
</dbReference>
<feature type="domain" description="ABC transmembrane type-1" evidence="8">
    <location>
        <begin position="64"/>
        <end position="276"/>
    </location>
</feature>
<dbReference type="EMBL" id="CP011388">
    <property type="protein sequence ID" value="ANE48929.1"/>
    <property type="molecule type" value="Genomic_DNA"/>
</dbReference>
<keyword evidence="5 7" id="KW-1133">Transmembrane helix</keyword>
<evidence type="ECO:0000256" key="5">
    <source>
        <dbReference type="ARBA" id="ARBA00022989"/>
    </source>
</evidence>
<dbReference type="InterPro" id="IPR035906">
    <property type="entry name" value="MetI-like_sf"/>
</dbReference>
<protein>
    <submittedName>
        <fullName evidence="9">Lactose ABC transporter permease</fullName>
    </submittedName>
</protein>
<keyword evidence="6 7" id="KW-0472">Membrane</keyword>
<dbReference type="InterPro" id="IPR051393">
    <property type="entry name" value="ABC_transporter_permease"/>
</dbReference>
<dbReference type="PATRIC" id="fig|1178515.4.peg.2864"/>
<dbReference type="Pfam" id="PF00528">
    <property type="entry name" value="BPD_transp_1"/>
    <property type="match status" value="1"/>
</dbReference>
<dbReference type="PANTHER" id="PTHR30193:SF44">
    <property type="entry name" value="LACTOSE TRANSPORT SYSTEM PERMEASE PROTEIN LACF"/>
    <property type="match status" value="1"/>
</dbReference>
<reference evidence="9 10" key="1">
    <citation type="submission" date="2015-01" db="EMBL/GenBank/DDBJ databases">
        <title>Paenibacillus swuensis/DY6/whole genome sequencing.</title>
        <authorList>
            <person name="Kim M.K."/>
            <person name="Srinivasan S."/>
            <person name="Lee J.-J."/>
        </authorList>
    </citation>
    <scope>NUCLEOTIDE SEQUENCE [LARGE SCALE GENOMIC DNA]</scope>
    <source>
        <strain evidence="9 10">DY6</strain>
    </source>
</reference>
<feature type="transmembrane region" description="Helical" evidence="7">
    <location>
        <begin position="101"/>
        <end position="121"/>
    </location>
</feature>
<evidence type="ECO:0000256" key="1">
    <source>
        <dbReference type="ARBA" id="ARBA00004651"/>
    </source>
</evidence>
<dbReference type="Gene3D" id="1.10.3720.10">
    <property type="entry name" value="MetI-like"/>
    <property type="match status" value="1"/>
</dbReference>
<sequence>MKQATPWLFLLPSIVILSLFLIFPILKAFEWSFLDYKIIANEGEFVGFANFKEIFQDSSFWAALTHTIVFLLLVLPLNIFLPMILAVLVNQKLRGESAFRVLYYLPVVTPMVVAALMWKMLYSQNGAVSQLLVFLGVYEAPTNLLVQSSTALAAVAAITVWKGLGYYMVIYLASLQSIPGDIYESASIDGASALQKFRIITVPMLVPSITLVSVMTIIAGMKVFEEIALTTGGGPSGATTTLVMYIYDHFRNIDVSIASAAGLVLLLLSVAASLLQMKLTSKREDDLRM</sequence>
<organism evidence="9 10">
    <name type="scientific">Paenibacillus swuensis</name>
    <dbReference type="NCBI Taxonomy" id="1178515"/>
    <lineage>
        <taxon>Bacteria</taxon>
        <taxon>Bacillati</taxon>
        <taxon>Bacillota</taxon>
        <taxon>Bacilli</taxon>
        <taxon>Bacillales</taxon>
        <taxon>Paenibacillaceae</taxon>
        <taxon>Paenibacillus</taxon>
    </lineage>
</organism>
<dbReference type="CDD" id="cd06261">
    <property type="entry name" value="TM_PBP2"/>
    <property type="match status" value="1"/>
</dbReference>
<dbReference type="SUPFAM" id="SSF161098">
    <property type="entry name" value="MetI-like"/>
    <property type="match status" value="1"/>
</dbReference>
<evidence type="ECO:0000259" key="8">
    <source>
        <dbReference type="PROSITE" id="PS50928"/>
    </source>
</evidence>
<evidence type="ECO:0000256" key="3">
    <source>
        <dbReference type="ARBA" id="ARBA00022475"/>
    </source>
</evidence>
<dbReference type="InterPro" id="IPR000515">
    <property type="entry name" value="MetI-like"/>
</dbReference>
<dbReference type="AlphaFoldDB" id="A0A172TPB5"/>
<feature type="transmembrane region" description="Helical" evidence="7">
    <location>
        <begin position="68"/>
        <end position="89"/>
    </location>
</feature>
<feature type="transmembrane region" description="Helical" evidence="7">
    <location>
        <begin position="199"/>
        <end position="220"/>
    </location>
</feature>
<evidence type="ECO:0000313" key="9">
    <source>
        <dbReference type="EMBL" id="ANE48929.1"/>
    </source>
</evidence>
<feature type="transmembrane region" description="Helical" evidence="7">
    <location>
        <begin position="7"/>
        <end position="26"/>
    </location>
</feature>
<dbReference type="GO" id="GO:0005886">
    <property type="term" value="C:plasma membrane"/>
    <property type="evidence" value="ECO:0007669"/>
    <property type="project" value="UniProtKB-SubCell"/>
</dbReference>
<keyword evidence="2 7" id="KW-0813">Transport</keyword>
<comment type="subcellular location">
    <subcellularLocation>
        <location evidence="1 7">Cell membrane</location>
        <topology evidence="1 7">Multi-pass membrane protein</topology>
    </subcellularLocation>
</comment>
<gene>
    <name evidence="9" type="ORF">SY83_14265</name>
</gene>
<dbReference type="STRING" id="1178515.SY83_14265"/>
<keyword evidence="3" id="KW-1003">Cell membrane</keyword>
<dbReference type="Proteomes" id="UP000076927">
    <property type="component" value="Chromosome"/>
</dbReference>
<accession>A0A172TPB5</accession>
<dbReference type="KEGG" id="pswu:SY83_14265"/>
<evidence type="ECO:0000313" key="10">
    <source>
        <dbReference type="Proteomes" id="UP000076927"/>
    </source>
</evidence>
<keyword evidence="4 7" id="KW-0812">Transmembrane</keyword>